<dbReference type="InterPro" id="IPR011059">
    <property type="entry name" value="Metal-dep_hydrolase_composite"/>
</dbReference>
<dbReference type="OrthoDB" id="9767366at2"/>
<keyword evidence="3" id="KW-1185">Reference proteome</keyword>
<sequence length="546" mass="59833">MKQLHTFLVALLILATACNSRKPADLLVYNAHVYTIDSAFSTAEAIVIQGGHVVATGTTAGLQARFDPQNTIDAKGKFIYPGFIDAHAHFLEYGKSLYAVNLYGANSFEEVTARVKAFAAAHPGETWITGNGWDQNRWPGKAFPDNKVLNDLFPDKPVVLSRVDGHAVLANAKALELAGIKAGDKIEGGSIETSNGVLTGVLVDNAAHRMEAVEPAANKALLEKWLGAAQTNCFAQGLTMITDCGLEVDAINMMDALQQEGKLKMRLYVMMSDDSANYAYYLHRGPYKTDRLYVHGVKVYADGALGSRGACLLRPYSDKPGWNGFLLSSPAHFDSIANMLSTTEFQMCTHAIGDSGNRTILNIYNKYLSGKNDKRWRIEHAQVVDPQDFALFGQASIIPSVQPTHATSDMRWAGERLGEERLKGAYAYQQLLKQNGWLPLGTDFPVEDISPFKTFLAAVFRQDTSGYPAGGFQMENALTREQALRGMTIWAAKADFLETEVGSLEPGKKADFIILDQDLMKVDAKQVLQTKVLATFIGGEKVFDKE</sequence>
<dbReference type="InterPro" id="IPR032466">
    <property type="entry name" value="Metal_Hydrolase"/>
</dbReference>
<evidence type="ECO:0000313" key="3">
    <source>
        <dbReference type="Proteomes" id="UP000244450"/>
    </source>
</evidence>
<name>A0A2T7BE55_9BACT</name>
<dbReference type="Gene3D" id="3.10.310.70">
    <property type="match status" value="1"/>
</dbReference>
<dbReference type="InterPro" id="IPR033932">
    <property type="entry name" value="YtcJ-like"/>
</dbReference>
<protein>
    <submittedName>
        <fullName evidence="2">Amidohydrolase</fullName>
    </submittedName>
</protein>
<feature type="domain" description="Amidohydrolase 3" evidence="1">
    <location>
        <begin position="71"/>
        <end position="543"/>
    </location>
</feature>
<dbReference type="SUPFAM" id="SSF51556">
    <property type="entry name" value="Metallo-dependent hydrolases"/>
    <property type="match status" value="1"/>
</dbReference>
<reference evidence="2 3" key="1">
    <citation type="submission" date="2018-04" db="EMBL/GenBank/DDBJ databases">
        <title>Chitinophaga fuyangensis sp. nov., isolated from soil in a chemical factory.</title>
        <authorList>
            <person name="Chen K."/>
        </authorList>
    </citation>
    <scope>NUCLEOTIDE SEQUENCE [LARGE SCALE GENOMIC DNA]</scope>
    <source>
        <strain evidence="2 3">LY-1</strain>
    </source>
</reference>
<dbReference type="Gene3D" id="2.30.40.10">
    <property type="entry name" value="Urease, subunit C, domain 1"/>
    <property type="match status" value="1"/>
</dbReference>
<dbReference type="GO" id="GO:0016810">
    <property type="term" value="F:hydrolase activity, acting on carbon-nitrogen (but not peptide) bonds"/>
    <property type="evidence" value="ECO:0007669"/>
    <property type="project" value="InterPro"/>
</dbReference>
<comment type="caution">
    <text evidence="2">The sequence shown here is derived from an EMBL/GenBank/DDBJ whole genome shotgun (WGS) entry which is preliminary data.</text>
</comment>
<dbReference type="AlphaFoldDB" id="A0A2T7BE55"/>
<dbReference type="InterPro" id="IPR013108">
    <property type="entry name" value="Amidohydro_3"/>
</dbReference>
<dbReference type="PROSITE" id="PS51257">
    <property type="entry name" value="PROKAR_LIPOPROTEIN"/>
    <property type="match status" value="1"/>
</dbReference>
<dbReference type="RefSeq" id="WP_108689054.1">
    <property type="nucleotide sequence ID" value="NZ_QCYK01000003.1"/>
</dbReference>
<dbReference type="CDD" id="cd01300">
    <property type="entry name" value="YtcJ_like"/>
    <property type="match status" value="1"/>
</dbReference>
<dbReference type="Pfam" id="PF07969">
    <property type="entry name" value="Amidohydro_3"/>
    <property type="match status" value="1"/>
</dbReference>
<accession>A0A2T7BE55</accession>
<evidence type="ECO:0000313" key="2">
    <source>
        <dbReference type="EMBL" id="PUZ23310.1"/>
    </source>
</evidence>
<dbReference type="Gene3D" id="3.20.20.140">
    <property type="entry name" value="Metal-dependent hydrolases"/>
    <property type="match status" value="1"/>
</dbReference>
<keyword evidence="2" id="KW-0378">Hydrolase</keyword>
<evidence type="ECO:0000259" key="1">
    <source>
        <dbReference type="Pfam" id="PF07969"/>
    </source>
</evidence>
<gene>
    <name evidence="2" type="ORF">DCC81_23275</name>
</gene>
<proteinExistence type="predicted"/>
<dbReference type="EMBL" id="QCYK01000003">
    <property type="protein sequence ID" value="PUZ23310.1"/>
    <property type="molecule type" value="Genomic_DNA"/>
</dbReference>
<dbReference type="SUPFAM" id="SSF51338">
    <property type="entry name" value="Composite domain of metallo-dependent hydrolases"/>
    <property type="match status" value="1"/>
</dbReference>
<dbReference type="PANTHER" id="PTHR22642">
    <property type="entry name" value="IMIDAZOLONEPROPIONASE"/>
    <property type="match status" value="1"/>
</dbReference>
<dbReference type="Proteomes" id="UP000244450">
    <property type="component" value="Unassembled WGS sequence"/>
</dbReference>
<organism evidence="2 3">
    <name type="scientific">Chitinophaga parva</name>
    <dbReference type="NCBI Taxonomy" id="2169414"/>
    <lineage>
        <taxon>Bacteria</taxon>
        <taxon>Pseudomonadati</taxon>
        <taxon>Bacteroidota</taxon>
        <taxon>Chitinophagia</taxon>
        <taxon>Chitinophagales</taxon>
        <taxon>Chitinophagaceae</taxon>
        <taxon>Chitinophaga</taxon>
    </lineage>
</organism>
<dbReference type="PANTHER" id="PTHR22642:SF2">
    <property type="entry name" value="PROTEIN LONG AFTER FAR-RED 3"/>
    <property type="match status" value="1"/>
</dbReference>